<dbReference type="eggNOG" id="COG1401">
    <property type="taxonomic scope" value="Bacteria"/>
</dbReference>
<proteinExistence type="predicted"/>
<evidence type="ECO:0000259" key="2">
    <source>
        <dbReference type="Pfam" id="PF13020"/>
    </source>
</evidence>
<protein>
    <submittedName>
        <fullName evidence="3">Uncharacterized protein</fullName>
    </submittedName>
</protein>
<feature type="domain" description="Protein NO VEIN C-terminal" evidence="2">
    <location>
        <begin position="281"/>
        <end position="386"/>
    </location>
</feature>
<dbReference type="Proteomes" id="UP000014127">
    <property type="component" value="Unassembled WGS sequence"/>
</dbReference>
<accession>S1P3C4</accession>
<dbReference type="EMBL" id="AHYR01000006">
    <property type="protein sequence ID" value="EOT40761.1"/>
    <property type="molecule type" value="Genomic_DNA"/>
</dbReference>
<keyword evidence="4" id="KW-1185">Reference proteome</keyword>
<dbReference type="InterPro" id="IPR024975">
    <property type="entry name" value="NOV_C"/>
</dbReference>
<dbReference type="Pfam" id="PF13020">
    <property type="entry name" value="NOV_C"/>
    <property type="match status" value="1"/>
</dbReference>
<dbReference type="Gene3D" id="3.30.920.90">
    <property type="match status" value="1"/>
</dbReference>
<dbReference type="Pfam" id="PF12102">
    <property type="entry name" value="MrcB_N"/>
    <property type="match status" value="1"/>
</dbReference>
<dbReference type="HOGENOM" id="CLU_052797_0_0_9"/>
<evidence type="ECO:0000259" key="1">
    <source>
        <dbReference type="Pfam" id="PF12102"/>
    </source>
</evidence>
<evidence type="ECO:0000313" key="3">
    <source>
        <dbReference type="EMBL" id="EOT40761.1"/>
    </source>
</evidence>
<dbReference type="PATRIC" id="fig|1139219.3.peg.1635"/>
<sequence length="427" mass="49580">MKTNLNRFMKMLQNGENRPNKKTNPAVKIFREEIKQEFDSIIPKDSHYRTRASTGQHSKVMAEVSWYAVFDERFITKASGSFYYVVYLFKANGEGFYLSLNQSWTNIKKVKIYDDNDQLISSKTIAAKSAEILADKIDPIYLSKCITTNINLDAYNDFGIGYEYANIAAKYYEFNKFTDEQLKDDLIEMLKVYSSLVQNVDLEQYQSLLSRYKGWISESISLDNEKAEEASEKSIVHSEVMSNYNENFGGNVISEESSNYTISDDKLQKKLAKNRTIGHRAEELAIEYYRNITREIVGEKNFVNFESKIENLGRNHGFGYDIKAFDLDDLRLGKETEIHVEVKATESPFGTEPFFMTRNELSQAINDKETYRILRIYDFKSKNPKFDELNLFKNIDESDKSKTIDEIVQPFLNIVPSSYIVKGWKKE</sequence>
<organism evidence="3 4">
    <name type="scientific">Enterococcus dispar ATCC 51266</name>
    <dbReference type="NCBI Taxonomy" id="1139219"/>
    <lineage>
        <taxon>Bacteria</taxon>
        <taxon>Bacillati</taxon>
        <taxon>Bacillota</taxon>
        <taxon>Bacilli</taxon>
        <taxon>Lactobacillales</taxon>
        <taxon>Enterococcaceae</taxon>
        <taxon>Enterococcus</taxon>
    </lineage>
</organism>
<reference evidence="3 4" key="1">
    <citation type="submission" date="2013-03" db="EMBL/GenBank/DDBJ databases">
        <title>The Genome Sequence of Enterococcus dispar ATCC_51266 (Illumina only assembly).</title>
        <authorList>
            <consortium name="The Broad Institute Genomics Platform"/>
            <consortium name="The Broad Institute Genome Sequencing Center for Infectious Disease"/>
            <person name="Earl A."/>
            <person name="Russ C."/>
            <person name="Gilmore M."/>
            <person name="Surin D."/>
            <person name="Walker B."/>
            <person name="Young S."/>
            <person name="Zeng Q."/>
            <person name="Gargeya S."/>
            <person name="Fitzgerald M."/>
            <person name="Haas B."/>
            <person name="Abouelleil A."/>
            <person name="Allen A.W."/>
            <person name="Alvarado L."/>
            <person name="Arachchi H.M."/>
            <person name="Berlin A.M."/>
            <person name="Chapman S.B."/>
            <person name="Gainer-Dewar J."/>
            <person name="Goldberg J."/>
            <person name="Griggs A."/>
            <person name="Gujja S."/>
            <person name="Hansen M."/>
            <person name="Howarth C."/>
            <person name="Imamovic A."/>
            <person name="Ireland A."/>
            <person name="Larimer J."/>
            <person name="McCowan C."/>
            <person name="Murphy C."/>
            <person name="Pearson M."/>
            <person name="Poon T.W."/>
            <person name="Priest M."/>
            <person name="Roberts A."/>
            <person name="Saif S."/>
            <person name="Shea T."/>
            <person name="Sisk P."/>
            <person name="Sykes S."/>
            <person name="Wortman J."/>
            <person name="Nusbaum C."/>
            <person name="Birren B."/>
        </authorList>
    </citation>
    <scope>NUCLEOTIDE SEQUENCE [LARGE SCALE GENOMIC DNA]</scope>
    <source>
        <strain evidence="3 4">ATCC 51266</strain>
    </source>
</reference>
<dbReference type="InterPro" id="IPR021961">
    <property type="entry name" value="McrB_DNA-bd"/>
</dbReference>
<name>S1P3C4_9ENTE</name>
<dbReference type="RefSeq" id="WP_016172842.1">
    <property type="nucleotide sequence ID" value="NZ_ASWK01000001.1"/>
</dbReference>
<evidence type="ECO:0000313" key="4">
    <source>
        <dbReference type="Proteomes" id="UP000014127"/>
    </source>
</evidence>
<dbReference type="AlphaFoldDB" id="S1P3C4"/>
<dbReference type="OrthoDB" id="9781481at2"/>
<gene>
    <name evidence="3" type="ORF">OMK_01676</name>
</gene>
<feature type="domain" description="Type IV methyl-directed restriction enzyme EcoKMcrB subunit DNA-binding" evidence="1">
    <location>
        <begin position="20"/>
        <end position="197"/>
    </location>
</feature>
<comment type="caution">
    <text evidence="3">The sequence shown here is derived from an EMBL/GenBank/DDBJ whole genome shotgun (WGS) entry which is preliminary data.</text>
</comment>